<dbReference type="EMBL" id="PVNH01000014">
    <property type="protein sequence ID" value="PRX43616.1"/>
    <property type="molecule type" value="Genomic_DNA"/>
</dbReference>
<dbReference type="Pfam" id="PF08240">
    <property type="entry name" value="ADH_N"/>
    <property type="match status" value="1"/>
</dbReference>
<dbReference type="Pfam" id="PF13602">
    <property type="entry name" value="ADH_zinc_N_2"/>
    <property type="match status" value="1"/>
</dbReference>
<dbReference type="OrthoDB" id="3727682at2"/>
<dbReference type="RefSeq" id="WP_106182183.1">
    <property type="nucleotide sequence ID" value="NZ_PVNH01000014.1"/>
</dbReference>
<dbReference type="InterPro" id="IPR013154">
    <property type="entry name" value="ADH-like_N"/>
</dbReference>
<dbReference type="Proteomes" id="UP000238362">
    <property type="component" value="Unassembled WGS sequence"/>
</dbReference>
<accession>A0A2T0LKZ6</accession>
<keyword evidence="1" id="KW-0560">Oxidoreductase</keyword>
<gene>
    <name evidence="3" type="ORF">B0I33_11477</name>
</gene>
<dbReference type="PROSITE" id="PS01162">
    <property type="entry name" value="QOR_ZETA_CRYSTAL"/>
    <property type="match status" value="1"/>
</dbReference>
<reference evidence="3 4" key="1">
    <citation type="submission" date="2018-03" db="EMBL/GenBank/DDBJ databases">
        <title>Genomic Encyclopedia of Type Strains, Phase III (KMG-III): the genomes of soil and plant-associated and newly described type strains.</title>
        <authorList>
            <person name="Whitman W."/>
        </authorList>
    </citation>
    <scope>NUCLEOTIDE SEQUENCE [LARGE SCALE GENOMIC DNA]</scope>
    <source>
        <strain evidence="3 4">CGMCC 4.7125</strain>
    </source>
</reference>
<organism evidence="3 4">
    <name type="scientific">Prauserella shujinwangii</name>
    <dbReference type="NCBI Taxonomy" id="1453103"/>
    <lineage>
        <taxon>Bacteria</taxon>
        <taxon>Bacillati</taxon>
        <taxon>Actinomycetota</taxon>
        <taxon>Actinomycetes</taxon>
        <taxon>Pseudonocardiales</taxon>
        <taxon>Pseudonocardiaceae</taxon>
        <taxon>Prauserella</taxon>
    </lineage>
</organism>
<sequence>MRAIVQHEYGSPDVLRFAEVDRPRPGDGEVLVRVRAASVNARDWHLMRGDPAVARLLSPSVFGLRGPRSPIRGSDFAGTVEETGPGVSGLRPGDEVYGYADGSFAEYVCAPAGSVCPKPVTLSFAEAAAVPLAASTALVALRDVGRAGAGDRVLVNGASGGVGTFAVQIGKILGSEVTGVCGARNVELVGSAGADHVIDYRRDDFTRGGLRYDVVLDLVANRSVTALRRAVKRDGTAVLAGGGVSEGGSLFRPFGLIVRSRLVAPFVPQRLALVDAPPTQETLTGLRDLVEAGRLRPVIDRTYPLSKAAEAIRYLEDEHARAKVVLVV</sequence>
<evidence type="ECO:0000259" key="2">
    <source>
        <dbReference type="SMART" id="SM00829"/>
    </source>
</evidence>
<dbReference type="InterPro" id="IPR050700">
    <property type="entry name" value="YIM1/Zinc_Alcohol_DH_Fams"/>
</dbReference>
<dbReference type="SUPFAM" id="SSF51735">
    <property type="entry name" value="NAD(P)-binding Rossmann-fold domains"/>
    <property type="match status" value="1"/>
</dbReference>
<dbReference type="PANTHER" id="PTHR11695">
    <property type="entry name" value="ALCOHOL DEHYDROGENASE RELATED"/>
    <property type="match status" value="1"/>
</dbReference>
<protein>
    <submittedName>
        <fullName evidence="3">NADPH:quinone reductase-like Zn-dependent oxidoreductase</fullName>
    </submittedName>
</protein>
<dbReference type="InterPro" id="IPR020843">
    <property type="entry name" value="ER"/>
</dbReference>
<name>A0A2T0LKZ6_9PSEU</name>
<comment type="caution">
    <text evidence="3">The sequence shown here is derived from an EMBL/GenBank/DDBJ whole genome shotgun (WGS) entry which is preliminary data.</text>
</comment>
<dbReference type="PANTHER" id="PTHR11695:SF294">
    <property type="entry name" value="RETICULON-4-INTERACTING PROTEIN 1, MITOCHONDRIAL"/>
    <property type="match status" value="1"/>
</dbReference>
<dbReference type="InterPro" id="IPR002364">
    <property type="entry name" value="Quin_OxRdtase/zeta-crystal_CS"/>
</dbReference>
<evidence type="ECO:0000313" key="3">
    <source>
        <dbReference type="EMBL" id="PRX43616.1"/>
    </source>
</evidence>
<dbReference type="CDD" id="cd08267">
    <property type="entry name" value="MDR1"/>
    <property type="match status" value="1"/>
</dbReference>
<evidence type="ECO:0000313" key="4">
    <source>
        <dbReference type="Proteomes" id="UP000238362"/>
    </source>
</evidence>
<dbReference type="SMART" id="SM00829">
    <property type="entry name" value="PKS_ER"/>
    <property type="match status" value="1"/>
</dbReference>
<dbReference type="AlphaFoldDB" id="A0A2T0LKZ6"/>
<dbReference type="Gene3D" id="3.90.180.10">
    <property type="entry name" value="Medium-chain alcohol dehydrogenases, catalytic domain"/>
    <property type="match status" value="1"/>
</dbReference>
<dbReference type="SUPFAM" id="SSF50129">
    <property type="entry name" value="GroES-like"/>
    <property type="match status" value="1"/>
</dbReference>
<dbReference type="Gene3D" id="3.40.50.720">
    <property type="entry name" value="NAD(P)-binding Rossmann-like Domain"/>
    <property type="match status" value="1"/>
</dbReference>
<dbReference type="InterPro" id="IPR036291">
    <property type="entry name" value="NAD(P)-bd_dom_sf"/>
</dbReference>
<dbReference type="GO" id="GO:0008270">
    <property type="term" value="F:zinc ion binding"/>
    <property type="evidence" value="ECO:0007669"/>
    <property type="project" value="InterPro"/>
</dbReference>
<dbReference type="GO" id="GO:0016491">
    <property type="term" value="F:oxidoreductase activity"/>
    <property type="evidence" value="ECO:0007669"/>
    <property type="project" value="UniProtKB-KW"/>
</dbReference>
<feature type="domain" description="Enoyl reductase (ER)" evidence="2">
    <location>
        <begin position="10"/>
        <end position="326"/>
    </location>
</feature>
<evidence type="ECO:0000256" key="1">
    <source>
        <dbReference type="ARBA" id="ARBA00023002"/>
    </source>
</evidence>
<keyword evidence="4" id="KW-1185">Reference proteome</keyword>
<dbReference type="InterPro" id="IPR011032">
    <property type="entry name" value="GroES-like_sf"/>
</dbReference>
<proteinExistence type="predicted"/>